<sequence>MAKRIRHKELINQHPIMKWTGFAILLIYAFTLIFSLGWALLSSLKEFSDFRENLFGLPKTWMFSNYATAFQALYVPADGRNYTLIYLIINSVMYAGLYTVFPVLANIVVAYACAKYKSKLCEIVKTVVILRMVIPIVGGLASSLTVSKFIGTYDNPLLAAIFQFSPQGAHFLIFLATFQGISNEYMEAARIDGAGHAKIMFSIMLPLARNTIIAVGIMVFIGCWNDWETAMVWFPSYPTLAYGLYRFQFSTGNSISDITLQLTACIIAMIPMLIIFMFFKDKLVGNISMGGLKG</sequence>
<comment type="caution">
    <text evidence="9">The sequence shown here is derived from an EMBL/GenBank/DDBJ whole genome shotgun (WGS) entry which is preliminary data.</text>
</comment>
<reference evidence="9" key="2">
    <citation type="submission" date="2021-04" db="EMBL/GenBank/DDBJ databases">
        <authorList>
            <person name="Gilroy R."/>
        </authorList>
    </citation>
    <scope>NUCLEOTIDE SEQUENCE</scope>
    <source>
        <strain evidence="9">811</strain>
    </source>
</reference>
<dbReference type="GO" id="GO:0055085">
    <property type="term" value="P:transmembrane transport"/>
    <property type="evidence" value="ECO:0007669"/>
    <property type="project" value="InterPro"/>
</dbReference>
<feature type="transmembrane region" description="Helical" evidence="7">
    <location>
        <begin position="258"/>
        <end position="279"/>
    </location>
</feature>
<evidence type="ECO:0000313" key="9">
    <source>
        <dbReference type="EMBL" id="HIX08112.1"/>
    </source>
</evidence>
<feature type="transmembrane region" description="Helical" evidence="7">
    <location>
        <begin position="199"/>
        <end position="221"/>
    </location>
</feature>
<evidence type="ECO:0000256" key="7">
    <source>
        <dbReference type="RuleBase" id="RU363032"/>
    </source>
</evidence>
<keyword evidence="3" id="KW-1003">Cell membrane</keyword>
<proteinExistence type="inferred from homology"/>
<keyword evidence="2 7" id="KW-0813">Transport</keyword>
<evidence type="ECO:0000256" key="4">
    <source>
        <dbReference type="ARBA" id="ARBA00022692"/>
    </source>
</evidence>
<evidence type="ECO:0000256" key="5">
    <source>
        <dbReference type="ARBA" id="ARBA00022989"/>
    </source>
</evidence>
<feature type="transmembrane region" description="Helical" evidence="7">
    <location>
        <begin position="84"/>
        <end position="114"/>
    </location>
</feature>
<dbReference type="PANTHER" id="PTHR43744">
    <property type="entry name" value="ABC TRANSPORTER PERMEASE PROTEIN MG189-RELATED-RELATED"/>
    <property type="match status" value="1"/>
</dbReference>
<dbReference type="InterPro" id="IPR035906">
    <property type="entry name" value="MetI-like_sf"/>
</dbReference>
<evidence type="ECO:0000256" key="2">
    <source>
        <dbReference type="ARBA" id="ARBA00022448"/>
    </source>
</evidence>
<feature type="domain" description="ABC transmembrane type-1" evidence="8">
    <location>
        <begin position="88"/>
        <end position="279"/>
    </location>
</feature>
<dbReference type="Pfam" id="PF00528">
    <property type="entry name" value="BPD_transp_1"/>
    <property type="match status" value="1"/>
</dbReference>
<dbReference type="CDD" id="cd06261">
    <property type="entry name" value="TM_PBP2"/>
    <property type="match status" value="1"/>
</dbReference>
<feature type="transmembrane region" description="Helical" evidence="7">
    <location>
        <begin position="21"/>
        <end position="41"/>
    </location>
</feature>
<dbReference type="Gene3D" id="1.10.3720.10">
    <property type="entry name" value="MetI-like"/>
    <property type="match status" value="1"/>
</dbReference>
<dbReference type="SUPFAM" id="SSF161098">
    <property type="entry name" value="MetI-like"/>
    <property type="match status" value="1"/>
</dbReference>
<feature type="transmembrane region" description="Helical" evidence="7">
    <location>
        <begin position="157"/>
        <end position="178"/>
    </location>
</feature>
<evidence type="ECO:0000256" key="1">
    <source>
        <dbReference type="ARBA" id="ARBA00004651"/>
    </source>
</evidence>
<dbReference type="InterPro" id="IPR000515">
    <property type="entry name" value="MetI-like"/>
</dbReference>
<evidence type="ECO:0000313" key="10">
    <source>
        <dbReference type="Proteomes" id="UP000824204"/>
    </source>
</evidence>
<name>A0A9D2AGP6_9FIRM</name>
<keyword evidence="6 7" id="KW-0472">Membrane</keyword>
<organism evidence="9 10">
    <name type="scientific">Candidatus Borkfalkia faecipullorum</name>
    <dbReference type="NCBI Taxonomy" id="2838510"/>
    <lineage>
        <taxon>Bacteria</taxon>
        <taxon>Bacillati</taxon>
        <taxon>Bacillota</taxon>
        <taxon>Clostridia</taxon>
        <taxon>Christensenellales</taxon>
        <taxon>Christensenellaceae</taxon>
        <taxon>Candidatus Borkfalkia</taxon>
    </lineage>
</organism>
<keyword evidence="5 7" id="KW-1133">Transmembrane helix</keyword>
<evidence type="ECO:0000259" key="8">
    <source>
        <dbReference type="PROSITE" id="PS50928"/>
    </source>
</evidence>
<accession>A0A9D2AGP6</accession>
<comment type="subcellular location">
    <subcellularLocation>
        <location evidence="1 7">Cell membrane</location>
        <topology evidence="1 7">Multi-pass membrane protein</topology>
    </subcellularLocation>
</comment>
<protein>
    <submittedName>
        <fullName evidence="9">Carbohydrate ABC transporter permease</fullName>
    </submittedName>
</protein>
<comment type="similarity">
    <text evidence="7">Belongs to the binding-protein-dependent transport system permease family.</text>
</comment>
<dbReference type="GO" id="GO:0005886">
    <property type="term" value="C:plasma membrane"/>
    <property type="evidence" value="ECO:0007669"/>
    <property type="project" value="UniProtKB-SubCell"/>
</dbReference>
<dbReference type="Proteomes" id="UP000824204">
    <property type="component" value="Unassembled WGS sequence"/>
</dbReference>
<dbReference type="EMBL" id="DXFX01000082">
    <property type="protein sequence ID" value="HIX08112.1"/>
    <property type="molecule type" value="Genomic_DNA"/>
</dbReference>
<feature type="transmembrane region" description="Helical" evidence="7">
    <location>
        <begin position="126"/>
        <end position="145"/>
    </location>
</feature>
<evidence type="ECO:0000256" key="6">
    <source>
        <dbReference type="ARBA" id="ARBA00023136"/>
    </source>
</evidence>
<dbReference type="PROSITE" id="PS50928">
    <property type="entry name" value="ABC_TM1"/>
    <property type="match status" value="1"/>
</dbReference>
<dbReference type="PANTHER" id="PTHR43744:SF8">
    <property type="entry name" value="SN-GLYCEROL-3-PHOSPHATE TRANSPORT SYSTEM PERMEASE PROTEIN UGPE"/>
    <property type="match status" value="1"/>
</dbReference>
<evidence type="ECO:0000256" key="3">
    <source>
        <dbReference type="ARBA" id="ARBA00022475"/>
    </source>
</evidence>
<keyword evidence="4 7" id="KW-0812">Transmembrane</keyword>
<dbReference type="AlphaFoldDB" id="A0A9D2AGP6"/>
<reference evidence="9" key="1">
    <citation type="journal article" date="2021" name="PeerJ">
        <title>Extensive microbial diversity within the chicken gut microbiome revealed by metagenomics and culture.</title>
        <authorList>
            <person name="Gilroy R."/>
            <person name="Ravi A."/>
            <person name="Getino M."/>
            <person name="Pursley I."/>
            <person name="Horton D.L."/>
            <person name="Alikhan N.F."/>
            <person name="Baker D."/>
            <person name="Gharbi K."/>
            <person name="Hall N."/>
            <person name="Watson M."/>
            <person name="Adriaenssens E.M."/>
            <person name="Foster-Nyarko E."/>
            <person name="Jarju S."/>
            <person name="Secka A."/>
            <person name="Antonio M."/>
            <person name="Oren A."/>
            <person name="Chaudhuri R.R."/>
            <person name="La Ragione R."/>
            <person name="Hildebrand F."/>
            <person name="Pallen M.J."/>
        </authorList>
    </citation>
    <scope>NUCLEOTIDE SEQUENCE</scope>
    <source>
        <strain evidence="9">811</strain>
    </source>
</reference>
<gene>
    <name evidence="9" type="ORF">H9741_06560</name>
</gene>